<dbReference type="PATRIC" id="fig|679200.3.peg.1058"/>
<dbReference type="eggNOG" id="COG3949">
    <property type="taxonomic scope" value="Bacteria"/>
</dbReference>
<comment type="caution">
    <text evidence="2">The sequence shown here is derived from an EMBL/GenBank/DDBJ whole genome shotgun (WGS) entry which is preliminary data.</text>
</comment>
<protein>
    <recommendedName>
        <fullName evidence="4">Branched-chain amino acid transport system carrier protein</fullName>
    </recommendedName>
</protein>
<name>G5GHG5_9FIRM</name>
<organism evidence="2 3">
    <name type="scientific">Johnsonella ignava ATCC 51276</name>
    <dbReference type="NCBI Taxonomy" id="679200"/>
    <lineage>
        <taxon>Bacteria</taxon>
        <taxon>Bacillati</taxon>
        <taxon>Bacillota</taxon>
        <taxon>Clostridia</taxon>
        <taxon>Lachnospirales</taxon>
        <taxon>Lachnospiraceae</taxon>
        <taxon>Johnsonella</taxon>
    </lineage>
</organism>
<feature type="transmembrane region" description="Helical" evidence="1">
    <location>
        <begin position="271"/>
        <end position="295"/>
    </location>
</feature>
<feature type="transmembrane region" description="Helical" evidence="1">
    <location>
        <begin position="39"/>
        <end position="63"/>
    </location>
</feature>
<feature type="transmembrane region" description="Helical" evidence="1">
    <location>
        <begin position="84"/>
        <end position="109"/>
    </location>
</feature>
<keyword evidence="3" id="KW-1185">Reference proteome</keyword>
<dbReference type="PANTHER" id="PTHR37814:SF1">
    <property type="entry name" value="MEMBRANE PROTEIN"/>
    <property type="match status" value="1"/>
</dbReference>
<feature type="transmembrane region" description="Helical" evidence="1">
    <location>
        <begin position="307"/>
        <end position="324"/>
    </location>
</feature>
<accession>G5GHG5</accession>
<reference evidence="2 3" key="1">
    <citation type="submission" date="2011-08" db="EMBL/GenBank/DDBJ databases">
        <title>The Genome Sequence of Johnsonella ignava ATCC 51276.</title>
        <authorList>
            <consortium name="The Broad Institute Genome Sequencing Platform"/>
            <person name="Earl A."/>
            <person name="Ward D."/>
            <person name="Feldgarden M."/>
            <person name="Gevers D."/>
            <person name="Izard J."/>
            <person name="Blanton J.M."/>
            <person name="Baranova O.V."/>
            <person name="Dewhirst F.E."/>
            <person name="Young S.K."/>
            <person name="Zeng Q."/>
            <person name="Gargeya S."/>
            <person name="Fitzgerald M."/>
            <person name="Haas B."/>
            <person name="Abouelleil A."/>
            <person name="Alvarado L."/>
            <person name="Arachchi H.M."/>
            <person name="Berlin A."/>
            <person name="Brown A."/>
            <person name="Chapman S.B."/>
            <person name="Chen Z."/>
            <person name="Dunbar C."/>
            <person name="Freedman E."/>
            <person name="Gearin G."/>
            <person name="Gellesch M."/>
            <person name="Goldberg J."/>
            <person name="Griggs A."/>
            <person name="Gujja S."/>
            <person name="Heiman D."/>
            <person name="Howarth C."/>
            <person name="Larson L."/>
            <person name="Lui A."/>
            <person name="MacDonald P.J.P."/>
            <person name="Montmayeur A."/>
            <person name="Murphy C."/>
            <person name="Neiman D."/>
            <person name="Pearson M."/>
            <person name="Priest M."/>
            <person name="Roberts A."/>
            <person name="Saif S."/>
            <person name="Shea T."/>
            <person name="Shenoy N."/>
            <person name="Sisk P."/>
            <person name="Stolte C."/>
            <person name="Sykes S."/>
            <person name="Wortman J."/>
            <person name="Nusbaum C."/>
            <person name="Birren B."/>
        </authorList>
    </citation>
    <scope>NUCLEOTIDE SEQUENCE [LARGE SCALE GENOMIC DNA]</scope>
    <source>
        <strain evidence="2 3">ATCC 51276</strain>
    </source>
</reference>
<dbReference type="InterPro" id="IPR038728">
    <property type="entry name" value="YkvI-like"/>
</dbReference>
<dbReference type="EMBL" id="ACZL01000015">
    <property type="protein sequence ID" value="EHI55962.1"/>
    <property type="molecule type" value="Genomic_DNA"/>
</dbReference>
<evidence type="ECO:0000256" key="1">
    <source>
        <dbReference type="SAM" id="Phobius"/>
    </source>
</evidence>
<dbReference type="Proteomes" id="UP000003011">
    <property type="component" value="Unassembled WGS sequence"/>
</dbReference>
<dbReference type="AlphaFoldDB" id="G5GHG5"/>
<feature type="transmembrane region" description="Helical" evidence="1">
    <location>
        <begin position="227"/>
        <end position="251"/>
    </location>
</feature>
<evidence type="ECO:0000313" key="2">
    <source>
        <dbReference type="EMBL" id="EHI55962.1"/>
    </source>
</evidence>
<feature type="transmembrane region" description="Helical" evidence="1">
    <location>
        <begin position="7"/>
        <end position="27"/>
    </location>
</feature>
<dbReference type="STRING" id="679200.HMPREF9333_01005"/>
<evidence type="ECO:0008006" key="4">
    <source>
        <dbReference type="Google" id="ProtNLM"/>
    </source>
</evidence>
<keyword evidence="1" id="KW-0472">Membrane</keyword>
<sequence>MDKNFNIKTIIIFAGSYVATIIGSGFATGQEILQFFSYYGISGIIGIFIAMFLFSFLGIEFLNRGRIVKPKDTMKMFTLYFGKTLGTLLEYFVPIFFFAVFVVMISGAGDTISEYYGLNRFVGRIAMAAAAYITVSLGLKKLANVIGNIGPVIIIFTISVGLISLLMHLNNLPASLEYFKNTSSSLNKPAPNAVISGLLYTAYNVVVLAGFLGGLGSTAEHKKDTFWGGLLGGVCLMLSAGVMYLAMLAQSEFAFSKDIPTLYLADQISPVIGKLFSIILLLGIFSTATPLLWMCSNRFVPDENPKFKFIALIITILGLIGGMFEFKALVRTIYPYTGYIGIVMMVLIAFKLFKWKREGKTGLEEMQAIENTKE</sequence>
<feature type="transmembrane region" description="Helical" evidence="1">
    <location>
        <begin position="121"/>
        <end position="139"/>
    </location>
</feature>
<dbReference type="RefSeq" id="WP_005540364.1">
    <property type="nucleotide sequence ID" value="NZ_JH378831.1"/>
</dbReference>
<gene>
    <name evidence="2" type="ORF">HMPREF9333_01005</name>
</gene>
<feature type="transmembrane region" description="Helical" evidence="1">
    <location>
        <begin position="190"/>
        <end position="215"/>
    </location>
</feature>
<evidence type="ECO:0000313" key="3">
    <source>
        <dbReference type="Proteomes" id="UP000003011"/>
    </source>
</evidence>
<dbReference type="PANTHER" id="PTHR37814">
    <property type="entry name" value="CONSERVED MEMBRANE PROTEIN"/>
    <property type="match status" value="1"/>
</dbReference>
<dbReference type="HOGENOM" id="CLU_043930_0_0_9"/>
<proteinExistence type="predicted"/>
<keyword evidence="1" id="KW-1133">Transmembrane helix</keyword>
<keyword evidence="1" id="KW-0812">Transmembrane</keyword>
<feature type="transmembrane region" description="Helical" evidence="1">
    <location>
        <begin position="336"/>
        <end position="353"/>
    </location>
</feature>
<feature type="transmembrane region" description="Helical" evidence="1">
    <location>
        <begin position="151"/>
        <end position="170"/>
    </location>
</feature>